<protein>
    <submittedName>
        <fullName evidence="1">Uncharacterized protein</fullName>
    </submittedName>
</protein>
<comment type="caution">
    <text evidence="1">The sequence shown here is derived from an EMBL/GenBank/DDBJ whole genome shotgun (WGS) entry which is preliminary data.</text>
</comment>
<evidence type="ECO:0000313" key="2">
    <source>
        <dbReference type="Proteomes" id="UP000499080"/>
    </source>
</evidence>
<name>A0A4Y2I2U7_ARAVE</name>
<sequence>MLIVNDQEVVPSSITKDKVTDIQDGRVTVPIQSIEVEEIMKEPSTNISSLNQAFHTFEEQPDEHTDSDSATAILSEILNNPNKNKAIVETTDFSAMQIHNRNPSSHEVINSRLPDSALISGQAFPESIETIPEIVRFDQDSGAILNSQNKERNIILTTVTENSSFDDLISNAVGEQASSLDILNKSDENNSTDSNTYYPDKPIIRIMAKLNLLSPADEVIAYNGIQTLNSNQKEGRNLNLQMRHPLLELMIPKAKMNDFMMKINNTPVILRILHPEILSSETIPHIFKILDSDGRFSSEDFDSNYSSNLSNILDIFQPIIPKYSKDFTSASPSKTVKIGPLNNAVDQIIVPIANSNKIITNFNSETLNSDLFDEKNNLNNSSLFQKESENIAKMETDSSFAYPDVQESRVVEFPTRDQRNTKQMVDIQLLNTYKLQDTDKNEPKKTELNNFHAYVASVIHNNAFPEKNVYKSRTKVQPIDINEFYNLIDKSQQNDEPNGYEIVQNIANTLNGENLRFPRFKLNDSEAAGNLNDDISVPNQEIRFDNSFDLPSSIQYVVMPYDASNAAVISKYEHN</sequence>
<gene>
    <name evidence="1" type="ORF">AVEN_238543_1</name>
</gene>
<keyword evidence="2" id="KW-1185">Reference proteome</keyword>
<dbReference type="AlphaFoldDB" id="A0A4Y2I2U7"/>
<organism evidence="1 2">
    <name type="scientific">Araneus ventricosus</name>
    <name type="common">Orbweaver spider</name>
    <name type="synonym">Epeira ventricosa</name>
    <dbReference type="NCBI Taxonomy" id="182803"/>
    <lineage>
        <taxon>Eukaryota</taxon>
        <taxon>Metazoa</taxon>
        <taxon>Ecdysozoa</taxon>
        <taxon>Arthropoda</taxon>
        <taxon>Chelicerata</taxon>
        <taxon>Arachnida</taxon>
        <taxon>Araneae</taxon>
        <taxon>Araneomorphae</taxon>
        <taxon>Entelegynae</taxon>
        <taxon>Araneoidea</taxon>
        <taxon>Araneidae</taxon>
        <taxon>Araneus</taxon>
    </lineage>
</organism>
<reference evidence="1 2" key="1">
    <citation type="journal article" date="2019" name="Sci. Rep.">
        <title>Orb-weaving spider Araneus ventricosus genome elucidates the spidroin gene catalogue.</title>
        <authorList>
            <person name="Kono N."/>
            <person name="Nakamura H."/>
            <person name="Ohtoshi R."/>
            <person name="Moran D.A.P."/>
            <person name="Shinohara A."/>
            <person name="Yoshida Y."/>
            <person name="Fujiwara M."/>
            <person name="Mori M."/>
            <person name="Tomita M."/>
            <person name="Arakawa K."/>
        </authorList>
    </citation>
    <scope>NUCLEOTIDE SEQUENCE [LARGE SCALE GENOMIC DNA]</scope>
</reference>
<accession>A0A4Y2I2U7</accession>
<dbReference type="EMBL" id="BGPR01002341">
    <property type="protein sequence ID" value="GBM71895.1"/>
    <property type="molecule type" value="Genomic_DNA"/>
</dbReference>
<proteinExistence type="predicted"/>
<dbReference type="Proteomes" id="UP000499080">
    <property type="component" value="Unassembled WGS sequence"/>
</dbReference>
<evidence type="ECO:0000313" key="1">
    <source>
        <dbReference type="EMBL" id="GBM71895.1"/>
    </source>
</evidence>